<evidence type="ECO:0000259" key="9">
    <source>
        <dbReference type="Pfam" id="PF00133"/>
    </source>
</evidence>
<dbReference type="CDD" id="cd07961">
    <property type="entry name" value="Anticodon_Ia_Ile_ABEc"/>
    <property type="match status" value="1"/>
</dbReference>
<evidence type="ECO:0000256" key="7">
    <source>
        <dbReference type="ARBA" id="ARBA00048359"/>
    </source>
</evidence>
<comment type="subunit">
    <text evidence="8">Monomer.</text>
</comment>
<evidence type="ECO:0000259" key="10">
    <source>
        <dbReference type="Pfam" id="PF08264"/>
    </source>
</evidence>
<dbReference type="InterPro" id="IPR014729">
    <property type="entry name" value="Rossmann-like_a/b/a_fold"/>
</dbReference>
<dbReference type="HAMAP" id="MF_02003">
    <property type="entry name" value="Ile_tRNA_synth_type2"/>
    <property type="match status" value="1"/>
</dbReference>
<comment type="cofactor">
    <cofactor evidence="8">
        <name>Zn(2+)</name>
        <dbReference type="ChEBI" id="CHEBI:29105"/>
    </cofactor>
</comment>
<dbReference type="GO" id="GO:0004822">
    <property type="term" value="F:isoleucine-tRNA ligase activity"/>
    <property type="evidence" value="ECO:0007669"/>
    <property type="project" value="UniProtKB-EC"/>
</dbReference>
<organism evidence="11 12">
    <name type="scientific">Phocaeicola faecium</name>
    <dbReference type="NCBI Taxonomy" id="2762213"/>
    <lineage>
        <taxon>Bacteria</taxon>
        <taxon>Pseudomonadati</taxon>
        <taxon>Bacteroidota</taxon>
        <taxon>Bacteroidia</taxon>
        <taxon>Bacteroidales</taxon>
        <taxon>Bacteroidaceae</taxon>
        <taxon>Phocaeicola</taxon>
    </lineage>
</organism>
<dbReference type="InterPro" id="IPR002301">
    <property type="entry name" value="Ile-tRNA-ligase"/>
</dbReference>
<gene>
    <name evidence="8" type="primary">ileS</name>
    <name evidence="11" type="ORF">H9626_03680</name>
</gene>
<keyword evidence="5 8" id="KW-0030">Aminoacyl-tRNA synthetase</keyword>
<dbReference type="Pfam" id="PF19302">
    <property type="entry name" value="DUF5915"/>
    <property type="match status" value="1"/>
</dbReference>
<dbReference type="EMBL" id="JACSPQ010000001">
    <property type="protein sequence ID" value="MBD8001318.1"/>
    <property type="molecule type" value="Genomic_DNA"/>
</dbReference>
<comment type="domain">
    <text evidence="8">IleRS has two distinct active sites: one for aminoacylation and one for editing. The misactivated valine is translocated from the active site to the editing site, which sterically excludes the correctly activated isoleucine. The single editing site contains two valyl binding pockets, one specific for each substrate (Val-AMP or Val-tRNA(Ile)).</text>
</comment>
<keyword evidence="8" id="KW-0862">Zinc</keyword>
<evidence type="ECO:0000256" key="8">
    <source>
        <dbReference type="HAMAP-Rule" id="MF_02003"/>
    </source>
</evidence>
<dbReference type="InterPro" id="IPR002300">
    <property type="entry name" value="aa-tRNA-synth_Ia"/>
</dbReference>
<comment type="caution">
    <text evidence="11">The sequence shown here is derived from an EMBL/GenBank/DDBJ whole genome shotgun (WGS) entry which is preliminary data.</text>
</comment>
<sequence>MSKKFTEYSQLNLSEVNKEVLKKWDENDVFSRSMTEREGCPSFVFYEGPPSANGMPGIHHVMARTIKDTFCRFKTMKGYQVKRKAGWDTHGLPVELGVEKALGITKEDIGKTISVAEYNRHCRTDVMKFTKEWTDLTHKMGYWVDLDNPYITYDNRYIETLWWLLKQLYAKGLLYKGYTIQPYSPAAGTGLSSHELNQPGCYRDVKDLTVVAQFKMKNPKPEMTGWGTPYFVAWTTTPWTLPSNTALCVGPKYTYVAVRTYNAYSGEKMTVVLAEDLLYTHFNKKAEGIALADYKPGDKLIPFEIVGRYKGTDLVGMEYEQLIPWVKPVEAAEDGTWHEASAKAFRVIPGDYVTTEDGTGIVHIAPTFGADDAFVARAAGIPSLFMITKKGETRPMVDLTGKFFLMSELDETFVSTCIDVEKYKEYEGRWVKNAYDPQFTIDGKYDEKAAQAAESLDVYLCMMLKQQGLAFKTEKHVHNYPHCWRTDKPVLYYPLDSWFIRSTACKERMMELNKTINWKPESTGTGRFGKWLENLNDWNLSRSRYWGTPLPVWRSEDGEEKCIGSLEELYAEVEKAVTAGVMECNPYKKAGFVPGVYTKENYDLIDLHRPYVDDIILVSPSGKPMKRETDLIDVWFDSGSMPYAQLHYPFENKELIDSRSYYPADFIAEGVDQTRGWFFTLHAIATMVFDSVAFKNVVSNGLVLDKNGNKMSKRLGNAVDPFGAIEKFGSDPLRWYMITNSSPWDNLKFDTDGVDEVRRKFFGTLYNTYSFFALYANVDGFTYAEPEVPVSERPEIDRWILSLLNSLVKDVDACYTDYEPTKAGRLITDFVNDNLSNWYVRLNRKRFWGSSMSADKLSAYQTLYVCLETVARLMAPIAPFYADRLYMDLTSVTGRDNVVSVHLANFPVADESLIDKELEARMQMAQDVTSMVLALRRKVNIKVRQPLQCIMVPVVDEEQRRHIEAVKDLIMSEVNVKELRFVEGDSGVLVKRVKCDFKKLGPKFGKQMKAVAAAVSGMTQEEIARLEREGSYTFILDGAEAVVEAADVDIFSEDIPGWLVANEGRLTVALEVTVTDELRREGIARELVNRIQNIRKSSGFEITDKIDIVLSKNPNTDDAVTEYNTYICNQVLANSLTLADEVADATELSFDDYSLMIKVTKL</sequence>
<comment type="function">
    <text evidence="6 8">Catalyzes the attachment of isoleucine to tRNA(Ile). As IleRS can inadvertently accommodate and process structurally similar amino acids such as valine, to avoid such errors it has two additional distinct tRNA(Ile)-dependent editing activities. One activity is designated as 'pretransfer' editing and involves the hydrolysis of activated Val-AMP. The other activity is designated 'posttransfer' editing and involves deacylation of mischarged Val-tRNA(Ile).</text>
</comment>
<feature type="short sequence motif" description="'HIGH' region" evidence="8">
    <location>
        <begin position="50"/>
        <end position="60"/>
    </location>
</feature>
<name>A0ABR8V988_9BACT</name>
<evidence type="ECO:0000256" key="2">
    <source>
        <dbReference type="ARBA" id="ARBA00022741"/>
    </source>
</evidence>
<dbReference type="CDD" id="cd00818">
    <property type="entry name" value="IleRS_core"/>
    <property type="match status" value="1"/>
</dbReference>
<keyword evidence="1 8" id="KW-0436">Ligase</keyword>
<proteinExistence type="inferred from homology"/>
<dbReference type="SUPFAM" id="SSF47323">
    <property type="entry name" value="Anticodon-binding domain of a subclass of class I aminoacyl-tRNA synthetases"/>
    <property type="match status" value="1"/>
</dbReference>
<evidence type="ECO:0000256" key="1">
    <source>
        <dbReference type="ARBA" id="ARBA00022598"/>
    </source>
</evidence>
<keyword evidence="4 8" id="KW-0648">Protein biosynthesis</keyword>
<comment type="catalytic activity">
    <reaction evidence="7 8">
        <text>tRNA(Ile) + L-isoleucine + ATP = L-isoleucyl-tRNA(Ile) + AMP + diphosphate</text>
        <dbReference type="Rhea" id="RHEA:11060"/>
        <dbReference type="Rhea" id="RHEA-COMP:9666"/>
        <dbReference type="Rhea" id="RHEA-COMP:9695"/>
        <dbReference type="ChEBI" id="CHEBI:30616"/>
        <dbReference type="ChEBI" id="CHEBI:33019"/>
        <dbReference type="ChEBI" id="CHEBI:58045"/>
        <dbReference type="ChEBI" id="CHEBI:78442"/>
        <dbReference type="ChEBI" id="CHEBI:78528"/>
        <dbReference type="ChEBI" id="CHEBI:456215"/>
        <dbReference type="EC" id="6.1.1.5"/>
    </reaction>
</comment>
<dbReference type="InterPro" id="IPR033709">
    <property type="entry name" value="Anticodon_Ile_ABEc"/>
</dbReference>
<dbReference type="Pfam" id="PF08264">
    <property type="entry name" value="Anticodon_1"/>
    <property type="match status" value="1"/>
</dbReference>
<protein>
    <recommendedName>
        <fullName evidence="8">Isoleucine--tRNA ligase</fullName>
        <ecNumber evidence="8">6.1.1.5</ecNumber>
    </recommendedName>
    <alternativeName>
        <fullName evidence="8">Isoleucyl-tRNA synthetase</fullName>
        <shortName evidence="8">IleRS</shortName>
    </alternativeName>
</protein>
<dbReference type="InterPro" id="IPR013155">
    <property type="entry name" value="M/V/L/I-tRNA-synth_anticd-bd"/>
</dbReference>
<dbReference type="Pfam" id="PF00133">
    <property type="entry name" value="tRNA-synt_1"/>
    <property type="match status" value="1"/>
</dbReference>
<feature type="domain" description="Methionyl/Valyl/Leucyl/Isoleucyl-tRNA synthetase anticodon-binding" evidence="10">
    <location>
        <begin position="797"/>
        <end position="948"/>
    </location>
</feature>
<feature type="binding site" evidence="8">
    <location>
        <position position="713"/>
    </location>
    <ligand>
        <name>ATP</name>
        <dbReference type="ChEBI" id="CHEBI:30616"/>
    </ligand>
</feature>
<dbReference type="Gene3D" id="1.10.730.10">
    <property type="entry name" value="Isoleucyl-tRNA Synthetase, Domain 1"/>
    <property type="match status" value="1"/>
</dbReference>
<evidence type="ECO:0000313" key="12">
    <source>
        <dbReference type="Proteomes" id="UP000616346"/>
    </source>
</evidence>
<evidence type="ECO:0000256" key="6">
    <source>
        <dbReference type="ARBA" id="ARBA00025217"/>
    </source>
</evidence>
<feature type="domain" description="Aminoacyl-tRNA synthetase class Ia" evidence="9">
    <location>
        <begin position="20"/>
        <end position="749"/>
    </location>
</feature>
<evidence type="ECO:0000256" key="3">
    <source>
        <dbReference type="ARBA" id="ARBA00022840"/>
    </source>
</evidence>
<dbReference type="SUPFAM" id="SSF52374">
    <property type="entry name" value="Nucleotidylyl transferase"/>
    <property type="match status" value="1"/>
</dbReference>
<dbReference type="InterPro" id="IPR023586">
    <property type="entry name" value="Ile-tRNA-ligase_type2"/>
</dbReference>
<dbReference type="PANTHER" id="PTHR42780">
    <property type="entry name" value="SOLEUCYL-TRNA SYNTHETASE"/>
    <property type="match status" value="1"/>
</dbReference>
<dbReference type="InterPro" id="IPR009080">
    <property type="entry name" value="tRNAsynth_Ia_anticodon-bd"/>
</dbReference>
<keyword evidence="8" id="KW-0479">Metal-binding</keyword>
<dbReference type="RefSeq" id="WP_191709611.1">
    <property type="nucleotide sequence ID" value="NZ_JACSPQ010000001.1"/>
</dbReference>
<comment type="subcellular location">
    <subcellularLocation>
        <location evidence="8">Cytoplasm</location>
    </subcellularLocation>
</comment>
<reference evidence="11 12" key="1">
    <citation type="submission" date="2020-08" db="EMBL/GenBank/DDBJ databases">
        <title>A Genomic Blueprint of the Chicken Gut Microbiome.</title>
        <authorList>
            <person name="Gilroy R."/>
            <person name="Ravi A."/>
            <person name="Getino M."/>
            <person name="Pursley I."/>
            <person name="Horton D.L."/>
            <person name="Alikhan N.-F."/>
            <person name="Baker D."/>
            <person name="Gharbi K."/>
            <person name="Hall N."/>
            <person name="Watson M."/>
            <person name="Adriaenssens E.M."/>
            <person name="Foster-Nyarko E."/>
            <person name="Jarju S."/>
            <person name="Secka A."/>
            <person name="Antonio M."/>
            <person name="Oren A."/>
            <person name="Chaudhuri R."/>
            <person name="La Ragione R.M."/>
            <person name="Hildebrand F."/>
            <person name="Pallen M.J."/>
        </authorList>
    </citation>
    <scope>NUCLEOTIDE SEQUENCE [LARGE SCALE GENOMIC DNA]</scope>
    <source>
        <strain evidence="11 12">Sa1YUN3</strain>
    </source>
</reference>
<dbReference type="Gene3D" id="3.40.50.620">
    <property type="entry name" value="HUPs"/>
    <property type="match status" value="2"/>
</dbReference>
<keyword evidence="3 8" id="KW-0067">ATP-binding</keyword>
<accession>A0ABR8V988</accession>
<evidence type="ECO:0000313" key="11">
    <source>
        <dbReference type="EMBL" id="MBD8001318.1"/>
    </source>
</evidence>
<keyword evidence="2 8" id="KW-0547">Nucleotide-binding</keyword>
<dbReference type="InterPro" id="IPR009008">
    <property type="entry name" value="Val/Leu/Ile-tRNA-synth_edit"/>
</dbReference>
<evidence type="ECO:0000256" key="5">
    <source>
        <dbReference type="ARBA" id="ARBA00023146"/>
    </source>
</evidence>
<dbReference type="EC" id="6.1.1.5" evidence="8"/>
<keyword evidence="8" id="KW-0963">Cytoplasm</keyword>
<dbReference type="PRINTS" id="PR00984">
    <property type="entry name" value="TRNASYNTHILE"/>
</dbReference>
<dbReference type="SUPFAM" id="SSF50677">
    <property type="entry name" value="ValRS/IleRS/LeuRS editing domain"/>
    <property type="match status" value="1"/>
</dbReference>
<comment type="similarity">
    <text evidence="8">Belongs to the class-I aminoacyl-tRNA synthetase family. IleS type 2 subfamily.</text>
</comment>
<keyword evidence="12" id="KW-1185">Reference proteome</keyword>
<dbReference type="NCBIfam" id="TIGR00392">
    <property type="entry name" value="ileS"/>
    <property type="match status" value="1"/>
</dbReference>
<feature type="short sequence motif" description="'KMSKS' region" evidence="8">
    <location>
        <begin position="710"/>
        <end position="714"/>
    </location>
</feature>
<evidence type="ECO:0000256" key="4">
    <source>
        <dbReference type="ARBA" id="ARBA00022917"/>
    </source>
</evidence>
<dbReference type="PANTHER" id="PTHR42780:SF1">
    <property type="entry name" value="ISOLEUCINE--TRNA LIGASE, CYTOPLASMIC"/>
    <property type="match status" value="1"/>
</dbReference>
<dbReference type="Proteomes" id="UP000616346">
    <property type="component" value="Unassembled WGS sequence"/>
</dbReference>